<keyword evidence="1" id="KW-1133">Transmembrane helix</keyword>
<keyword evidence="1" id="KW-0812">Transmembrane</keyword>
<reference evidence="2" key="1">
    <citation type="submission" date="2020-05" db="EMBL/GenBank/DDBJ databases">
        <authorList>
            <person name="Chiriac C."/>
            <person name="Salcher M."/>
            <person name="Ghai R."/>
            <person name="Kavagutti S V."/>
        </authorList>
    </citation>
    <scope>NUCLEOTIDE SEQUENCE</scope>
</reference>
<gene>
    <name evidence="2" type="ORF">UFOPK3576_01655</name>
</gene>
<keyword evidence="1" id="KW-0472">Membrane</keyword>
<evidence type="ECO:0000313" key="2">
    <source>
        <dbReference type="EMBL" id="CAB4920689.1"/>
    </source>
</evidence>
<organism evidence="2">
    <name type="scientific">freshwater metagenome</name>
    <dbReference type="NCBI Taxonomy" id="449393"/>
    <lineage>
        <taxon>unclassified sequences</taxon>
        <taxon>metagenomes</taxon>
        <taxon>ecological metagenomes</taxon>
    </lineage>
</organism>
<dbReference type="AlphaFoldDB" id="A0A6J7HW78"/>
<evidence type="ECO:0000256" key="1">
    <source>
        <dbReference type="SAM" id="Phobius"/>
    </source>
</evidence>
<proteinExistence type="predicted"/>
<feature type="transmembrane region" description="Helical" evidence="1">
    <location>
        <begin position="56"/>
        <end position="77"/>
    </location>
</feature>
<name>A0A6J7HW78_9ZZZZ</name>
<dbReference type="EMBL" id="CAFBMO010000116">
    <property type="protein sequence ID" value="CAB4920689.1"/>
    <property type="molecule type" value="Genomic_DNA"/>
</dbReference>
<protein>
    <submittedName>
        <fullName evidence="2">Unannotated protein</fullName>
    </submittedName>
</protein>
<feature type="transmembrane region" description="Helical" evidence="1">
    <location>
        <begin position="24"/>
        <end position="44"/>
    </location>
</feature>
<sequence length="242" mass="25775">MALSITTLDAWATGGGPHYGSVKFTFMAAVVIAATCLPFALLLLDHKAGSEMTPMRWLGLVGVIVLLMIDTILPRAIAATRPEQWSPANPFNNAQSYWWPADVNGGAQQSIATNPIGCVYLPNGAKVPSALLVSQASDAQRVYSCTRILSGLAGADTTGQPLVDWLRREWLTNTGAWSDVYDSLAAMPDSVLDKPMILLNDTSDVIGLDSMRSLLQRYPKFAGKTPEELAVINGAKAPAGTG</sequence>
<accession>A0A6J7HW78</accession>